<proteinExistence type="predicted"/>
<name>C5LMA3_PERM5</name>
<dbReference type="AlphaFoldDB" id="C5LMA3"/>
<dbReference type="Proteomes" id="UP000007800">
    <property type="component" value="Unassembled WGS sequence"/>
</dbReference>
<reference evidence="1 2" key="1">
    <citation type="submission" date="2008-07" db="EMBL/GenBank/DDBJ databases">
        <authorList>
            <person name="El-Sayed N."/>
            <person name="Caler E."/>
            <person name="Inman J."/>
            <person name="Amedeo P."/>
            <person name="Hass B."/>
            <person name="Wortman J."/>
        </authorList>
    </citation>
    <scope>NUCLEOTIDE SEQUENCE [LARGE SCALE GENOMIC DNA]</scope>
    <source>
        <strain evidence="2">ATCC 50983 / TXsc</strain>
    </source>
</reference>
<dbReference type="EMBL" id="GG683442">
    <property type="protein sequence ID" value="EER02115.1"/>
    <property type="molecule type" value="Genomic_DNA"/>
</dbReference>
<protein>
    <submittedName>
        <fullName evidence="1">Uncharacterized protein</fullName>
    </submittedName>
</protein>
<evidence type="ECO:0000313" key="1">
    <source>
        <dbReference type="EMBL" id="EER02115.1"/>
    </source>
</evidence>
<evidence type="ECO:0000313" key="2">
    <source>
        <dbReference type="Proteomes" id="UP000007800"/>
    </source>
</evidence>
<dbReference type="RefSeq" id="XP_002769397.1">
    <property type="nucleotide sequence ID" value="XM_002769351.1"/>
</dbReference>
<keyword evidence="2" id="KW-1185">Reference proteome</keyword>
<dbReference type="InParanoid" id="C5LMA3"/>
<sequence length="96" mass="10821">MPWTPERPPNGDLKHFPQSKEHWRTPALVSYYRIDPQWRSSGVKYEHGPRVPYRGCRPQLASTVAAGRGTASFPILAEGDLSPPADWGVLLQPTWV</sequence>
<organism evidence="2">
    <name type="scientific">Perkinsus marinus (strain ATCC 50983 / TXsc)</name>
    <dbReference type="NCBI Taxonomy" id="423536"/>
    <lineage>
        <taxon>Eukaryota</taxon>
        <taxon>Sar</taxon>
        <taxon>Alveolata</taxon>
        <taxon>Perkinsozoa</taxon>
        <taxon>Perkinsea</taxon>
        <taxon>Perkinsida</taxon>
        <taxon>Perkinsidae</taxon>
        <taxon>Perkinsus</taxon>
    </lineage>
</organism>
<accession>C5LMA3</accession>
<gene>
    <name evidence="1" type="ORF">Pmar_PMAR028494</name>
</gene>
<dbReference type="GeneID" id="9054926"/>